<accession>A0A9D1ANM6</accession>
<dbReference type="AlphaFoldDB" id="A0A9D1ANM6"/>
<dbReference type="Proteomes" id="UP000824242">
    <property type="component" value="Unassembled WGS sequence"/>
</dbReference>
<dbReference type="Pfam" id="PF18934">
    <property type="entry name" value="DUF5682"/>
    <property type="match status" value="1"/>
</dbReference>
<evidence type="ECO:0000313" key="2">
    <source>
        <dbReference type="EMBL" id="HIR47709.1"/>
    </source>
</evidence>
<feature type="compositionally biased region" description="Basic and acidic residues" evidence="1">
    <location>
        <begin position="135"/>
        <end position="144"/>
    </location>
</feature>
<protein>
    <submittedName>
        <fullName evidence="2">Uncharacterized protein</fullName>
    </submittedName>
</protein>
<feature type="region of interest" description="Disordered" evidence="1">
    <location>
        <begin position="111"/>
        <end position="150"/>
    </location>
</feature>
<evidence type="ECO:0000256" key="1">
    <source>
        <dbReference type="SAM" id="MobiDB-lite"/>
    </source>
</evidence>
<feature type="compositionally biased region" description="Basic and acidic residues" evidence="1">
    <location>
        <begin position="111"/>
        <end position="129"/>
    </location>
</feature>
<gene>
    <name evidence="2" type="ORF">IAB89_08675</name>
</gene>
<proteinExistence type="predicted"/>
<reference evidence="2" key="1">
    <citation type="submission" date="2020-10" db="EMBL/GenBank/DDBJ databases">
        <authorList>
            <person name="Gilroy R."/>
        </authorList>
    </citation>
    <scope>NUCLEOTIDE SEQUENCE</scope>
    <source>
        <strain evidence="2">ChiSxjej1B13-7958</strain>
    </source>
</reference>
<organism evidence="2 3">
    <name type="scientific">Candidatus Caccousia avicola</name>
    <dbReference type="NCBI Taxonomy" id="2840721"/>
    <lineage>
        <taxon>Bacteria</taxon>
        <taxon>Bacillati</taxon>
        <taxon>Bacillota</taxon>
        <taxon>Clostridia</taxon>
        <taxon>Eubacteriales</taxon>
        <taxon>Oscillospiraceae</taxon>
        <taxon>Oscillospiraceae incertae sedis</taxon>
        <taxon>Candidatus Caccousia</taxon>
    </lineage>
</organism>
<comment type="caution">
    <text evidence="2">The sequence shown here is derived from an EMBL/GenBank/DDBJ whole genome shotgun (WGS) entry which is preliminary data.</text>
</comment>
<name>A0A9D1ANM6_9FIRM</name>
<dbReference type="InterPro" id="IPR043737">
    <property type="entry name" value="DUF5682"/>
</dbReference>
<reference evidence="2" key="2">
    <citation type="journal article" date="2021" name="PeerJ">
        <title>Extensive microbial diversity within the chicken gut microbiome revealed by metagenomics and culture.</title>
        <authorList>
            <person name="Gilroy R."/>
            <person name="Ravi A."/>
            <person name="Getino M."/>
            <person name="Pursley I."/>
            <person name="Horton D.L."/>
            <person name="Alikhan N.F."/>
            <person name="Baker D."/>
            <person name="Gharbi K."/>
            <person name="Hall N."/>
            <person name="Watson M."/>
            <person name="Adriaenssens E.M."/>
            <person name="Foster-Nyarko E."/>
            <person name="Jarju S."/>
            <person name="Secka A."/>
            <person name="Antonio M."/>
            <person name="Oren A."/>
            <person name="Chaudhuri R.R."/>
            <person name="La Ragione R."/>
            <person name="Hildebrand F."/>
            <person name="Pallen M.J."/>
        </authorList>
    </citation>
    <scope>NUCLEOTIDE SEQUENCE</scope>
    <source>
        <strain evidence="2">ChiSxjej1B13-7958</strain>
    </source>
</reference>
<evidence type="ECO:0000313" key="3">
    <source>
        <dbReference type="Proteomes" id="UP000824242"/>
    </source>
</evidence>
<sequence length="779" mass="87678">MGGPVLFGVRHLSPSASYHLRQALDACQPQLVLVEGPSDLNDQMHWLCHPKTQFPAAILAYTKKPPVRTILYPFACYSPEIQAILWAHQHQVECRFMDLPSDVFLALEEGAREPADTKQEESQESKETGETESEREEHSERSEPDVQESTEWVYRQLETMTGEDHDTFWERNFEQIEGWQESSAAFHMFGEQLRETARDHPLRTAETLVREAYMKRVIQKAVESGVPEEKIFCVCGAFHVTGLREGPVMTEEEERTLPRTDSASTLMPYSYYRLSTRSGYGAGNKAPAYFELLWEEWNRGNLAGLAGRYLVSLAAAHRKAGNLVSSAEVIEAVRLAGTLCAMRGSRYPCLQDLRDAAITTMGHGAFSELAVAVAETEIGRRIGALPEGVSRTSVQDDFYRQVKELRLEKYRTLELQNLDLDLRERLNIKDPATAILDLRRSFFLHRLRVLGVSFAALLPSRQEGANWGEYWQLRWTPEAEIEIVESALLGDTIEGAAAFALKERAEKSTSIRDAAAIFQDAFLCGMPAAARHALEVLQTLSVDAAAISEVAETAQRLSLVVRYGDLRRFDTAPVVPLLRQLYLRACLTMEEACQCDTKTAPVITAAMDQVNQLPLHHDFLDETPWLELLGRISDRDDLNTRCSGFAMATLLERGQADEELLAREVSRRLSPGVPADLGAGWFEGLASKNRYALIARLSLWRYLDSYLGTLDDKEFRRALVFLRRAFADFTPAEKNDIAENLGEIWGVNAGESAEQVMQELTHEEQETLSGLDEFDFDDI</sequence>
<dbReference type="EMBL" id="DVGZ01000094">
    <property type="protein sequence ID" value="HIR47709.1"/>
    <property type="molecule type" value="Genomic_DNA"/>
</dbReference>